<evidence type="ECO:0000313" key="1">
    <source>
        <dbReference type="EMBL" id="QYY44746.1"/>
    </source>
</evidence>
<name>A0ABX8YG07_ANETH</name>
<reference evidence="1 2" key="1">
    <citation type="submission" date="2021-08" db="EMBL/GenBank/DDBJ databases">
        <title>Complete genome sequence of the strain Aneurinibacillus thermoaerophilus CCM 8960.</title>
        <authorList>
            <person name="Musilova J."/>
            <person name="Kourilova X."/>
            <person name="Pernicova I."/>
            <person name="Bezdicek M."/>
            <person name="Lengerova M."/>
            <person name="Obruca S."/>
            <person name="Sedlar K."/>
        </authorList>
    </citation>
    <scope>NUCLEOTIDE SEQUENCE [LARGE SCALE GENOMIC DNA]</scope>
    <source>
        <strain evidence="1 2">CCM 8960</strain>
        <plasmid evidence="1 2">pAT1</plasmid>
    </source>
</reference>
<dbReference type="Proteomes" id="UP000826616">
    <property type="component" value="Plasmid pAT1"/>
</dbReference>
<keyword evidence="2" id="KW-1185">Reference proteome</keyword>
<geneLocation type="plasmid" evidence="1 2">
    <name>pAT1</name>
</geneLocation>
<keyword evidence="1" id="KW-0614">Plasmid</keyword>
<gene>
    <name evidence="1" type="ORF">K3F53_19065</name>
</gene>
<dbReference type="EMBL" id="CP080765">
    <property type="protein sequence ID" value="QYY44746.1"/>
    <property type="molecule type" value="Genomic_DNA"/>
</dbReference>
<organism evidence="1 2">
    <name type="scientific">Aneurinibacillus thermoaerophilus</name>
    <dbReference type="NCBI Taxonomy" id="143495"/>
    <lineage>
        <taxon>Bacteria</taxon>
        <taxon>Bacillati</taxon>
        <taxon>Bacillota</taxon>
        <taxon>Bacilli</taxon>
        <taxon>Bacillales</taxon>
        <taxon>Paenibacillaceae</taxon>
        <taxon>Aneurinibacillus group</taxon>
        <taxon>Aneurinibacillus</taxon>
    </lineage>
</organism>
<evidence type="ECO:0000313" key="2">
    <source>
        <dbReference type="Proteomes" id="UP000826616"/>
    </source>
</evidence>
<accession>A0ABX8YG07</accession>
<dbReference type="GeneID" id="97143483"/>
<proteinExistence type="predicted"/>
<sequence length="90" mass="10487">MRTMDDITEIKIAFMAWGGMYGKGIYEVRYYFDGLIGQRTFNSVIVPVSVFKEKGLVRRIDHHKKADEWLNTAEGKRWLVENYLQGEVAV</sequence>
<dbReference type="RefSeq" id="WP_220561171.1">
    <property type="nucleotide sequence ID" value="NZ_CP080765.1"/>
</dbReference>
<protein>
    <submittedName>
        <fullName evidence="1">Uncharacterized protein</fullName>
    </submittedName>
</protein>